<dbReference type="Pfam" id="PF13514">
    <property type="entry name" value="AAA_27"/>
    <property type="match status" value="1"/>
</dbReference>
<evidence type="ECO:0000256" key="3">
    <source>
        <dbReference type="SAM" id="Phobius"/>
    </source>
</evidence>
<dbReference type="eggNOG" id="COG4717">
    <property type="taxonomic scope" value="Bacteria"/>
</dbReference>
<evidence type="ECO:0000256" key="2">
    <source>
        <dbReference type="SAM" id="MobiDB-lite"/>
    </source>
</evidence>
<dbReference type="PANTHER" id="PTHR41259">
    <property type="entry name" value="DOUBLE-STRAND BREAK REPAIR RAD50 ATPASE, PUTATIVE-RELATED"/>
    <property type="match status" value="1"/>
</dbReference>
<evidence type="ECO:0000313" key="6">
    <source>
        <dbReference type="Proteomes" id="UP000027822"/>
    </source>
</evidence>
<dbReference type="InterPro" id="IPR027417">
    <property type="entry name" value="P-loop_NTPase"/>
</dbReference>
<protein>
    <recommendedName>
        <fullName evidence="4">YhaN AAA domain-containing protein</fullName>
    </recommendedName>
</protein>
<keyword evidence="3" id="KW-0472">Membrane</keyword>
<name>A0A073K0Q8_9BACI</name>
<feature type="coiled-coil region" evidence="1">
    <location>
        <begin position="292"/>
        <end position="352"/>
    </location>
</feature>
<feature type="transmembrane region" description="Helical" evidence="3">
    <location>
        <begin position="478"/>
        <end position="496"/>
    </location>
</feature>
<dbReference type="STRING" id="574376.BAMA_16660"/>
<keyword evidence="3" id="KW-1133">Transmembrane helix</keyword>
<keyword evidence="1" id="KW-0175">Coiled coil</keyword>
<evidence type="ECO:0000313" key="5">
    <source>
        <dbReference type="EMBL" id="KEK20085.1"/>
    </source>
</evidence>
<gene>
    <name evidence="5" type="ORF">BAMA_16660</name>
</gene>
<dbReference type="Proteomes" id="UP000027822">
    <property type="component" value="Unassembled WGS sequence"/>
</dbReference>
<evidence type="ECO:0000256" key="1">
    <source>
        <dbReference type="SAM" id="Coils"/>
    </source>
</evidence>
<accession>A0A073K0Q8</accession>
<comment type="caution">
    <text evidence="5">The sequence shown here is derived from an EMBL/GenBank/DDBJ whole genome shotgun (WGS) entry which is preliminary data.</text>
</comment>
<dbReference type="RefSeq" id="WP_034637248.1">
    <property type="nucleotide sequence ID" value="NZ_CBCSJC010000003.1"/>
</dbReference>
<feature type="coiled-coil region" evidence="1">
    <location>
        <begin position="187"/>
        <end position="238"/>
    </location>
</feature>
<feature type="coiled-coil region" evidence="1">
    <location>
        <begin position="639"/>
        <end position="679"/>
    </location>
</feature>
<dbReference type="OrthoDB" id="9764467at2"/>
<feature type="coiled-coil region" evidence="1">
    <location>
        <begin position="389"/>
        <end position="423"/>
    </location>
</feature>
<feature type="region of interest" description="Disordered" evidence="2">
    <location>
        <begin position="424"/>
        <end position="447"/>
    </location>
</feature>
<dbReference type="Gene3D" id="3.40.50.300">
    <property type="entry name" value="P-loop containing nucleotide triphosphate hydrolases"/>
    <property type="match status" value="2"/>
</dbReference>
<dbReference type="PANTHER" id="PTHR41259:SF1">
    <property type="entry name" value="DOUBLE-STRAND BREAK REPAIR RAD50 ATPASE, PUTATIVE-RELATED"/>
    <property type="match status" value="1"/>
</dbReference>
<keyword evidence="3" id="KW-0812">Transmembrane</keyword>
<dbReference type="SUPFAM" id="SSF52540">
    <property type="entry name" value="P-loop containing nucleoside triphosphate hydrolases"/>
    <property type="match status" value="1"/>
</dbReference>
<feature type="domain" description="YhaN AAA" evidence="4">
    <location>
        <begin position="1"/>
        <end position="195"/>
    </location>
</feature>
<feature type="transmembrane region" description="Helical" evidence="3">
    <location>
        <begin position="455"/>
        <end position="473"/>
    </location>
</feature>
<feature type="compositionally biased region" description="Low complexity" evidence="2">
    <location>
        <begin position="428"/>
        <end position="442"/>
    </location>
</feature>
<dbReference type="AlphaFoldDB" id="A0A073K0Q8"/>
<reference evidence="5 6" key="1">
    <citation type="submission" date="2014-06" db="EMBL/GenBank/DDBJ databases">
        <title>Draft genome sequence of Bacillus manliponensis JCM 15802 (MCCC 1A00708).</title>
        <authorList>
            <person name="Lai Q."/>
            <person name="Liu Y."/>
            <person name="Shao Z."/>
        </authorList>
    </citation>
    <scope>NUCLEOTIDE SEQUENCE [LARGE SCALE GENOMIC DNA]</scope>
    <source>
        <strain evidence="5 6">JCM 15802</strain>
    </source>
</reference>
<dbReference type="InterPro" id="IPR038734">
    <property type="entry name" value="YhaN_AAA"/>
</dbReference>
<evidence type="ECO:0000259" key="4">
    <source>
        <dbReference type="Pfam" id="PF13514"/>
    </source>
</evidence>
<proteinExistence type="predicted"/>
<organism evidence="5 6">
    <name type="scientific">Bacillus manliponensis</name>
    <dbReference type="NCBI Taxonomy" id="574376"/>
    <lineage>
        <taxon>Bacteria</taxon>
        <taxon>Bacillati</taxon>
        <taxon>Bacillota</taxon>
        <taxon>Bacilli</taxon>
        <taxon>Bacillales</taxon>
        <taxon>Bacillaceae</taxon>
        <taxon>Bacillus</taxon>
        <taxon>Bacillus cereus group</taxon>
    </lineage>
</organism>
<dbReference type="EMBL" id="JOTN01000004">
    <property type="protein sequence ID" value="KEK20085.1"/>
    <property type="molecule type" value="Genomic_DNA"/>
</dbReference>
<keyword evidence="6" id="KW-1185">Reference proteome</keyword>
<sequence>MKFETLHIYGYGKLENREIDLSHLTVLYGENEAGKSTIRSFIKSILFGFPTRGQRRYEPKDGGKYGGAITVLTKEYGRVKIERLPKTAVGEVTVYFDDGKTGDEDVLQQLLHGMNEKLFDSIFSFDMHGLQNIHRVGEADIGNYLFSASAVGGDGILQLEKMLDKEMEQRFKASGRKPEINVSLQELKGLQDELATWQGKIETYESVVKQKKEAEDRLVELRAEQQEASKRKQDYEVLQTLQPLFVEKLACERFLAEHDGHAFPADGLKRYEALQVRMEPLALQGSMLHKKIASAQNEIQSLQVNEELLEQEEYIEELRMQQMSYENAQQEVRDITNNLVHIEEEISELQQQIGVAFTREEVLSFNMNLATKEAMTAFMQKGTELEKRKVQLDDRFKLSQEQLEEQEETVKRLKHEMMPEEERERYLSSVQSAASNQRQSRSGAGQKKPLVSNTMLQSLFLFNGVLLLAGLFFNYRPLLFVSIFLLVGLVLFYVIFMKQPVQTGENTEQLEKRYLLEKDDEIRKRLEHEMFKLQQLERGYDRIISEYEEWERDMFSIGEQVELYQGIYKLPKSFTYAHMLPAFERIEKMQQLYREQVKQTERKELQQDMISQFEHKLMKLTVFSDRSAEAPSLFLHSVSKELQKEKEKQLKRKQLIEKVAALKEEFDEVQQQMIRFTEERANLFQIAGVTEEEDYFSAAKKADEIAEKKKQLHQLLPQIDLLQERLTTDVLSDGYRPEGYEEESFKEEQRLEQLGKEEKTLTETAAKLKLEIAALEDGKAYGDLLHEWEMKVSNLRQQVKKWATFAVAKSVLTKTKKYYHEVQLPRILQKAEEYFIYLTDENYTKVFSPSAEEPFIVVRKDGTQFYSDELSQATAEQLYLSLRFALANTFEHVYPFIIDDGFVHFDEGRTKRTIQLIKKFAAERQVIFFTCHAHLLSLFEEEQVKRLSS</sequence>